<sequence length="85" mass="10113">MHEFINEKISVVTVYDRIKGTVIPKRIKWQGRIYDITKLSYYKPERVGRNIVHTFHVSNEAMDFKLRLDSYTLHWTLIEVTDGNS</sequence>
<organism evidence="1 2">
    <name type="scientific">Candidatus Roizmanbacteria bacterium RIFCSPLOWO2_01_FULL_35_13</name>
    <dbReference type="NCBI Taxonomy" id="1802055"/>
    <lineage>
        <taxon>Bacteria</taxon>
        <taxon>Candidatus Roizmaniibacteriota</taxon>
    </lineage>
</organism>
<accession>A0A1F7IF27</accession>
<evidence type="ECO:0000313" key="2">
    <source>
        <dbReference type="Proteomes" id="UP000179270"/>
    </source>
</evidence>
<gene>
    <name evidence="1" type="ORF">A3A74_04625</name>
</gene>
<comment type="caution">
    <text evidence="1">The sequence shown here is derived from an EMBL/GenBank/DDBJ whole genome shotgun (WGS) entry which is preliminary data.</text>
</comment>
<proteinExistence type="predicted"/>
<dbReference type="AlphaFoldDB" id="A0A1F7IF27"/>
<dbReference type="Proteomes" id="UP000179270">
    <property type="component" value="Unassembled WGS sequence"/>
</dbReference>
<evidence type="ECO:0000313" key="1">
    <source>
        <dbReference type="EMBL" id="OGK41954.1"/>
    </source>
</evidence>
<reference evidence="1 2" key="1">
    <citation type="journal article" date="2016" name="Nat. Commun.">
        <title>Thousands of microbial genomes shed light on interconnected biogeochemical processes in an aquifer system.</title>
        <authorList>
            <person name="Anantharaman K."/>
            <person name="Brown C.T."/>
            <person name="Hug L.A."/>
            <person name="Sharon I."/>
            <person name="Castelle C.J."/>
            <person name="Probst A.J."/>
            <person name="Thomas B.C."/>
            <person name="Singh A."/>
            <person name="Wilkins M.J."/>
            <person name="Karaoz U."/>
            <person name="Brodie E.L."/>
            <person name="Williams K.H."/>
            <person name="Hubbard S.S."/>
            <person name="Banfield J.F."/>
        </authorList>
    </citation>
    <scope>NUCLEOTIDE SEQUENCE [LARGE SCALE GENOMIC DNA]</scope>
</reference>
<protein>
    <submittedName>
        <fullName evidence="1">Uncharacterized protein</fullName>
    </submittedName>
</protein>
<dbReference type="EMBL" id="MGAF01000014">
    <property type="protein sequence ID" value="OGK41954.1"/>
    <property type="molecule type" value="Genomic_DNA"/>
</dbReference>
<name>A0A1F7IF27_9BACT</name>
<dbReference type="STRING" id="1802055.A3A74_04625"/>